<sequence>MKSPNNNQQQKIEKLIKTLGIDLEFTGREIAEILWLSLKRQELIPTKKSTKTQTNIDNQNKKKPNIHPNSPPHTPKKITSTPHPKTPQKTTLIYLDIRDNTKQKIDTQKNLPLRIPDAPSIPKPLEFAKALQPLMQKVNSPKKTTLDEIETVNQTAKSGICIPILKSEPEPWLDLVLVIDKYKSMTLWQHTIKELKQLLKNYGIFREVKICRLYPQELAAIQKQKYTQKNQKNSDKILLTAGIGKQKTFPKTQELIDRTGRRLILIVSDCIAPFWHDGSILSTLREWGEYQPLAILQMLPDWMWRRTGLRIGSSVQLQNLVPGNSNKNLIIKEFLLWRNLLLEQGIKIPILTLQPELAKVWSQMLIGKPEALVSGFLLPNELHLKSENLPENKIEKLNPEKRVHRFRMNASPIARKLASLLSAAPMICLPVVRIIQAKLLSQALPIHTAEVFLGGLLKPTQEITPDTNSELVEYKFVDEKIRNILLKSAPVSDSQKVFDAVSQYLKEHFGKSMKEFVALLKLPTNTEETVPAFAEIGFNILKELGGDYTAFVENLETGGIFFPSDIEVFKYEYKTPKVNQKGEIIKEDINSARYFKESLREKVELEMVYIPGGTFTMGSPENEEDSEDDERPQHQVTVPSFFMGKYPVTQGQWKAIATRTDIKVERDLDPEPSYFKPYESIDRWQRPVEQVNWNQAVEFCKRLSKLTGRKYRLPSEAEWEYACRAGTSTPFYFGETITPELANYNGNDTYGDGPKGEDRNQTTPVGKFPPNAFGLYDMHGNVYEWCADDRYNNYVGAPTDGSARINSNKNSNKNSIKVLRGGSWIIYPWRCRSASRSYCISDEADNFYIGFRLVSFPPRTFE</sequence>
<protein>
    <recommendedName>
        <fullName evidence="2">Sulfatase-modifying factor enzyme-like domain-containing protein</fullName>
    </recommendedName>
</protein>
<dbReference type="Gene3D" id="3.90.1580.10">
    <property type="entry name" value="paralog of FGE (formylglycine-generating enzyme)"/>
    <property type="match status" value="1"/>
</dbReference>
<dbReference type="AlphaFoldDB" id="Q10WS5"/>
<organism evidence="3">
    <name type="scientific">Trichodesmium erythraeum (strain IMS101)</name>
    <dbReference type="NCBI Taxonomy" id="203124"/>
    <lineage>
        <taxon>Bacteria</taxon>
        <taxon>Bacillati</taxon>
        <taxon>Cyanobacteriota</taxon>
        <taxon>Cyanophyceae</taxon>
        <taxon>Oscillatoriophycideae</taxon>
        <taxon>Oscillatoriales</taxon>
        <taxon>Microcoleaceae</taxon>
        <taxon>Trichodesmium</taxon>
    </lineage>
</organism>
<feature type="domain" description="Sulfatase-modifying factor enzyme-like" evidence="2">
    <location>
        <begin position="606"/>
        <end position="854"/>
    </location>
</feature>
<feature type="region of interest" description="Disordered" evidence="1">
    <location>
        <begin position="745"/>
        <end position="764"/>
    </location>
</feature>
<gene>
    <name evidence="3" type="ordered locus">Tery_4304</name>
</gene>
<name>Q10WS5_TRIEI</name>
<evidence type="ECO:0000256" key="1">
    <source>
        <dbReference type="SAM" id="MobiDB-lite"/>
    </source>
</evidence>
<proteinExistence type="predicted"/>
<feature type="compositionally biased region" description="Polar residues" evidence="1">
    <location>
        <begin position="77"/>
        <end position="88"/>
    </location>
</feature>
<feature type="region of interest" description="Disordered" evidence="1">
    <location>
        <begin position="47"/>
        <end position="88"/>
    </location>
</feature>
<dbReference type="eggNOG" id="COG1262">
    <property type="taxonomic scope" value="Bacteria"/>
</dbReference>
<feature type="compositionally biased region" description="Acidic residues" evidence="1">
    <location>
        <begin position="621"/>
        <end position="630"/>
    </location>
</feature>
<dbReference type="InterPro" id="IPR047738">
    <property type="entry name" value="SAV_2336-like_N"/>
</dbReference>
<evidence type="ECO:0000259" key="2">
    <source>
        <dbReference type="Pfam" id="PF03781"/>
    </source>
</evidence>
<dbReference type="GO" id="GO:0120147">
    <property type="term" value="F:formylglycine-generating oxidase activity"/>
    <property type="evidence" value="ECO:0007669"/>
    <property type="project" value="TreeGrafter"/>
</dbReference>
<dbReference type="NCBIfam" id="NF041121">
    <property type="entry name" value="SAV_2336_NTERM"/>
    <property type="match status" value="1"/>
</dbReference>
<dbReference type="KEGG" id="ter:Tery_4304"/>
<dbReference type="InterPro" id="IPR016187">
    <property type="entry name" value="CTDL_fold"/>
</dbReference>
<dbReference type="RefSeq" id="WP_011613625.1">
    <property type="nucleotide sequence ID" value="NC_008312.1"/>
</dbReference>
<dbReference type="PANTHER" id="PTHR23150">
    <property type="entry name" value="SULFATASE MODIFYING FACTOR 1, 2"/>
    <property type="match status" value="1"/>
</dbReference>
<dbReference type="EMBL" id="CP000393">
    <property type="protein sequence ID" value="ABG53299.1"/>
    <property type="molecule type" value="Genomic_DNA"/>
</dbReference>
<dbReference type="InterPro" id="IPR042095">
    <property type="entry name" value="SUMF_sf"/>
</dbReference>
<evidence type="ECO:0000313" key="3">
    <source>
        <dbReference type="EMBL" id="ABG53299.1"/>
    </source>
</evidence>
<feature type="region of interest" description="Disordered" evidence="1">
    <location>
        <begin position="614"/>
        <end position="633"/>
    </location>
</feature>
<dbReference type="HOGENOM" id="CLU_007840_0_0_3"/>
<dbReference type="PANTHER" id="PTHR23150:SF19">
    <property type="entry name" value="FORMYLGLYCINE-GENERATING ENZYME"/>
    <property type="match status" value="1"/>
</dbReference>
<dbReference type="InterPro" id="IPR005532">
    <property type="entry name" value="SUMF_dom"/>
</dbReference>
<dbReference type="InterPro" id="IPR051043">
    <property type="entry name" value="Sulfatase_Mod_Factor_Kinase"/>
</dbReference>
<dbReference type="Pfam" id="PF03781">
    <property type="entry name" value="FGE-sulfatase"/>
    <property type="match status" value="1"/>
</dbReference>
<reference evidence="3" key="1">
    <citation type="submission" date="2006-06" db="EMBL/GenBank/DDBJ databases">
        <title>Complete sequence of Trichodesmium erythraeum IMS101.</title>
        <authorList>
            <consortium name="US DOE Joint Genome Institute"/>
            <person name="Copeland A."/>
            <person name="Lucas S."/>
            <person name="Lapidus A."/>
            <person name="Barry K."/>
            <person name="Detter J.C."/>
            <person name="Glavina del Rio T."/>
            <person name="Hammon N."/>
            <person name="Israni S."/>
            <person name="Dalin E."/>
            <person name="Tice H."/>
            <person name="Pitluck S."/>
            <person name="Kiss H."/>
            <person name="Munk A.C."/>
            <person name="Brettin T."/>
            <person name="Bruce D."/>
            <person name="Han C."/>
            <person name="Tapia R."/>
            <person name="Gilna P."/>
            <person name="Schmutz J."/>
            <person name="Larimer F."/>
            <person name="Land M."/>
            <person name="Hauser L."/>
            <person name="Kyrpides N."/>
            <person name="Kim E."/>
            <person name="Richardson P."/>
        </authorList>
    </citation>
    <scope>NUCLEOTIDE SEQUENCE [LARGE SCALE GENOMIC DNA]</scope>
    <source>
        <strain evidence="3">IMS101</strain>
    </source>
</reference>
<dbReference type="SUPFAM" id="SSF56436">
    <property type="entry name" value="C-type lectin-like"/>
    <property type="match status" value="1"/>
</dbReference>
<accession>Q10WS5</accession>